<keyword evidence="11" id="KW-1185">Reference proteome</keyword>
<proteinExistence type="predicted"/>
<evidence type="ECO:0000256" key="1">
    <source>
        <dbReference type="ARBA" id="ARBA00004141"/>
    </source>
</evidence>
<dbReference type="Proteomes" id="UP000321638">
    <property type="component" value="Unassembled WGS sequence"/>
</dbReference>
<feature type="transmembrane region" description="Helical" evidence="7">
    <location>
        <begin position="483"/>
        <end position="505"/>
    </location>
</feature>
<protein>
    <submittedName>
        <fullName evidence="10">Glycosyltransferase</fullName>
    </submittedName>
</protein>
<accession>A0A5C8PDH5</accession>
<evidence type="ECO:0000256" key="2">
    <source>
        <dbReference type="ARBA" id="ARBA00022676"/>
    </source>
</evidence>
<dbReference type="OrthoDB" id="9806824at2"/>
<comment type="subcellular location">
    <subcellularLocation>
        <location evidence="1">Membrane</location>
        <topology evidence="1">Multi-pass membrane protein</topology>
    </subcellularLocation>
</comment>
<organism evidence="10 11">
    <name type="scientific">Vineibacter terrae</name>
    <dbReference type="NCBI Taxonomy" id="2586908"/>
    <lineage>
        <taxon>Bacteria</taxon>
        <taxon>Pseudomonadati</taxon>
        <taxon>Pseudomonadota</taxon>
        <taxon>Alphaproteobacteria</taxon>
        <taxon>Hyphomicrobiales</taxon>
        <taxon>Vineibacter</taxon>
    </lineage>
</organism>
<dbReference type="InterPro" id="IPR001173">
    <property type="entry name" value="Glyco_trans_2-like"/>
</dbReference>
<name>A0A5C8PDH5_9HYPH</name>
<feature type="domain" description="Glycosyltransferase 2-like" evidence="8">
    <location>
        <begin position="122"/>
        <end position="247"/>
    </location>
</feature>
<evidence type="ECO:0000256" key="6">
    <source>
        <dbReference type="ARBA" id="ARBA00023136"/>
    </source>
</evidence>
<dbReference type="SUPFAM" id="SSF53448">
    <property type="entry name" value="Nucleotide-diphospho-sugar transferases"/>
    <property type="match status" value="1"/>
</dbReference>
<feature type="domain" description="Glycosyltransferase 2-like" evidence="9">
    <location>
        <begin position="294"/>
        <end position="478"/>
    </location>
</feature>
<keyword evidence="2" id="KW-0328">Glycosyltransferase</keyword>
<dbReference type="AlphaFoldDB" id="A0A5C8PDH5"/>
<gene>
    <name evidence="10" type="ORF">FHP25_28375</name>
</gene>
<evidence type="ECO:0000259" key="9">
    <source>
        <dbReference type="Pfam" id="PF13632"/>
    </source>
</evidence>
<comment type="caution">
    <text evidence="10">The sequence shown here is derived from an EMBL/GenBank/DDBJ whole genome shotgun (WGS) entry which is preliminary data.</text>
</comment>
<feature type="transmembrane region" description="Helical" evidence="7">
    <location>
        <begin position="556"/>
        <end position="578"/>
    </location>
</feature>
<dbReference type="InterPro" id="IPR029044">
    <property type="entry name" value="Nucleotide-diphossugar_trans"/>
</dbReference>
<dbReference type="Pfam" id="PF13632">
    <property type="entry name" value="Glyco_trans_2_3"/>
    <property type="match status" value="1"/>
</dbReference>
<evidence type="ECO:0000256" key="3">
    <source>
        <dbReference type="ARBA" id="ARBA00022679"/>
    </source>
</evidence>
<evidence type="ECO:0000313" key="10">
    <source>
        <dbReference type="EMBL" id="TXL71787.1"/>
    </source>
</evidence>
<feature type="transmembrane region" description="Helical" evidence="7">
    <location>
        <begin position="37"/>
        <end position="55"/>
    </location>
</feature>
<dbReference type="PANTHER" id="PTHR43867:SF2">
    <property type="entry name" value="CELLULOSE SYNTHASE CATALYTIC SUBUNIT A [UDP-FORMING]"/>
    <property type="match status" value="1"/>
</dbReference>
<keyword evidence="4 7" id="KW-0812">Transmembrane</keyword>
<keyword evidence="3 10" id="KW-0808">Transferase</keyword>
<keyword evidence="5 7" id="KW-1133">Transmembrane helix</keyword>
<feature type="transmembrane region" description="Helical" evidence="7">
    <location>
        <begin position="584"/>
        <end position="607"/>
    </location>
</feature>
<feature type="transmembrane region" description="Helical" evidence="7">
    <location>
        <begin position="443"/>
        <end position="471"/>
    </location>
</feature>
<evidence type="ECO:0000256" key="7">
    <source>
        <dbReference type="SAM" id="Phobius"/>
    </source>
</evidence>
<evidence type="ECO:0000256" key="5">
    <source>
        <dbReference type="ARBA" id="ARBA00022989"/>
    </source>
</evidence>
<feature type="transmembrane region" description="Helical" evidence="7">
    <location>
        <begin position="67"/>
        <end position="89"/>
    </location>
</feature>
<dbReference type="PANTHER" id="PTHR43867">
    <property type="entry name" value="CELLULOSE SYNTHASE CATALYTIC SUBUNIT A [UDP-FORMING]"/>
    <property type="match status" value="1"/>
</dbReference>
<dbReference type="Gene3D" id="3.90.550.10">
    <property type="entry name" value="Spore Coat Polysaccharide Biosynthesis Protein SpsA, Chain A"/>
    <property type="match status" value="1"/>
</dbReference>
<dbReference type="GO" id="GO:0016758">
    <property type="term" value="F:hexosyltransferase activity"/>
    <property type="evidence" value="ECO:0007669"/>
    <property type="project" value="TreeGrafter"/>
</dbReference>
<evidence type="ECO:0000256" key="4">
    <source>
        <dbReference type="ARBA" id="ARBA00022692"/>
    </source>
</evidence>
<sequence length="616" mass="70319">MTLAAGPSDTPARDWYFTRFEHRRPLPPSPHVKWRETLWQILASMSLGIGLWYFYWRWTASLNMDALWFAIPLALAETLSFIGLLLLMFNMWQVSDTPWQPPPTSACQCDPDAEDRPVKVDVYITTYSEDPELVRLSLQAAKSLVSPPGVEIAVYCLDDGRRPDMRQVAEEEGCGYLTRSSGEGFKAGNLRNALDHTSGDFVIICDADTRIFPQFVERTLGYFRDPDVAWVQTPQWFFDLPEGESLEDAWERRWRVVGLDKLARRAARFVQRLVGPVRVGEDPFDNSPVFFYDVLLRRRNGASASFCCGAGSIHRREAVLQASLRAYAAAVEQRVTPVIAEIDDAESREVLGSAMRREMALETQVTPYKFHVSEDIYTSIVLQGDPVRPWRSVFHPEILSKMLSPQDMQSWLIQRFKYGAGTIDITLNDNPLLNYKLTLSQKLMYLMTIWSWLSCLWMPAFLLAPIIYLFTGIPPVTAFSLEFFVHFIPYIFAYELAVLIGAWGVSNGRGSSFHMAFFPYGLRAIWTVLRGEPIKFPITPKERQIGRFLHHVKWQILVIVLTVLAIAWATIAIFVLGWRTDVSGYIVNVFWGTFCIMMMMSIVRAALWRPVGEGTT</sequence>
<dbReference type="InterPro" id="IPR050321">
    <property type="entry name" value="Glycosyltr_2/OpgH_subfam"/>
</dbReference>
<evidence type="ECO:0000259" key="8">
    <source>
        <dbReference type="Pfam" id="PF00535"/>
    </source>
</evidence>
<reference evidence="10 11" key="1">
    <citation type="submission" date="2019-06" db="EMBL/GenBank/DDBJ databases">
        <title>New taxonomy in bacterial strain CC-CFT640, isolated from vineyard.</title>
        <authorList>
            <person name="Lin S.-Y."/>
            <person name="Tsai C.-F."/>
            <person name="Young C.-C."/>
        </authorList>
    </citation>
    <scope>NUCLEOTIDE SEQUENCE [LARGE SCALE GENOMIC DNA]</scope>
    <source>
        <strain evidence="10 11">CC-CFT640</strain>
    </source>
</reference>
<dbReference type="EMBL" id="VDUZ01000039">
    <property type="protein sequence ID" value="TXL71787.1"/>
    <property type="molecule type" value="Genomic_DNA"/>
</dbReference>
<dbReference type="GO" id="GO:0005886">
    <property type="term" value="C:plasma membrane"/>
    <property type="evidence" value="ECO:0007669"/>
    <property type="project" value="TreeGrafter"/>
</dbReference>
<keyword evidence="6 7" id="KW-0472">Membrane</keyword>
<evidence type="ECO:0000313" key="11">
    <source>
        <dbReference type="Proteomes" id="UP000321638"/>
    </source>
</evidence>
<dbReference type="Pfam" id="PF00535">
    <property type="entry name" value="Glycos_transf_2"/>
    <property type="match status" value="1"/>
</dbReference>